<reference evidence="1 2" key="2">
    <citation type="journal article" date="2009" name="PLoS ONE">
        <title>An integrated genetic and cytogenetic map of the cucumber genome.</title>
        <authorList>
            <person name="Ren Y."/>
            <person name="Zhang Z."/>
            <person name="Liu J."/>
            <person name="Staub J.E."/>
            <person name="Han Y."/>
            <person name="Cheng Z."/>
            <person name="Li X."/>
            <person name="Lu J."/>
            <person name="Miao H."/>
            <person name="Kang H."/>
            <person name="Xie B."/>
            <person name="Gu X."/>
            <person name="Wang X."/>
            <person name="Du Y."/>
            <person name="Jin W."/>
            <person name="Huang S."/>
        </authorList>
    </citation>
    <scope>NUCLEOTIDE SEQUENCE [LARGE SCALE GENOMIC DNA]</scope>
    <source>
        <strain evidence="2">cv. 9930</strain>
    </source>
</reference>
<reference evidence="1 2" key="3">
    <citation type="journal article" date="2010" name="BMC Genomics">
        <title>Transcriptome sequencing and comparative analysis of cucumber flowers with different sex types.</title>
        <authorList>
            <person name="Guo S."/>
            <person name="Zheng Y."/>
            <person name="Joung J.G."/>
            <person name="Liu S."/>
            <person name="Zhang Z."/>
            <person name="Crasta O.R."/>
            <person name="Sobral B.W."/>
            <person name="Xu Y."/>
            <person name="Huang S."/>
            <person name="Fei Z."/>
        </authorList>
    </citation>
    <scope>NUCLEOTIDE SEQUENCE [LARGE SCALE GENOMIC DNA]</scope>
    <source>
        <strain evidence="2">cv. 9930</strain>
    </source>
</reference>
<accession>A0A0A0LDZ2</accession>
<name>A0A0A0LDZ2_CUCSA</name>
<reference evidence="1 2" key="4">
    <citation type="journal article" date="2011" name="BMC Genomics">
        <title>RNA-Seq improves annotation of protein-coding genes in the cucumber genome.</title>
        <authorList>
            <person name="Li Z."/>
            <person name="Zhang Z."/>
            <person name="Yan P."/>
            <person name="Huang S."/>
            <person name="Fei Z."/>
            <person name="Lin K."/>
        </authorList>
    </citation>
    <scope>NUCLEOTIDE SEQUENCE [LARGE SCALE GENOMIC DNA]</scope>
    <source>
        <strain evidence="2">cv. 9930</strain>
    </source>
</reference>
<dbReference type="AlphaFoldDB" id="A0A0A0LDZ2"/>
<keyword evidence="2" id="KW-1185">Reference proteome</keyword>
<dbReference type="EMBL" id="CM002924">
    <property type="protein sequence ID" value="KGN59104.1"/>
    <property type="molecule type" value="Genomic_DNA"/>
</dbReference>
<evidence type="ECO:0000313" key="1">
    <source>
        <dbReference type="EMBL" id="KGN59104.1"/>
    </source>
</evidence>
<dbReference type="Proteomes" id="UP000029981">
    <property type="component" value="Chromosome 3"/>
</dbReference>
<evidence type="ECO:0000313" key="2">
    <source>
        <dbReference type="Proteomes" id="UP000029981"/>
    </source>
</evidence>
<dbReference type="Gramene" id="KGN59104">
    <property type="protein sequence ID" value="KGN59104"/>
    <property type="gene ID" value="Csa_3G769690"/>
</dbReference>
<gene>
    <name evidence="1" type="ORF">Csa_3G769690</name>
</gene>
<reference evidence="1 2" key="1">
    <citation type="journal article" date="2009" name="Nat. Genet.">
        <title>The genome of the cucumber, Cucumis sativus L.</title>
        <authorList>
            <person name="Huang S."/>
            <person name="Li R."/>
            <person name="Zhang Z."/>
            <person name="Li L."/>
            <person name="Gu X."/>
            <person name="Fan W."/>
            <person name="Lucas W.J."/>
            <person name="Wang X."/>
            <person name="Xie B."/>
            <person name="Ni P."/>
            <person name="Ren Y."/>
            <person name="Zhu H."/>
            <person name="Li J."/>
            <person name="Lin K."/>
            <person name="Jin W."/>
            <person name="Fei Z."/>
            <person name="Li G."/>
            <person name="Staub J."/>
            <person name="Kilian A."/>
            <person name="van der Vossen E.A."/>
            <person name="Wu Y."/>
            <person name="Guo J."/>
            <person name="He J."/>
            <person name="Jia Z."/>
            <person name="Ren Y."/>
            <person name="Tian G."/>
            <person name="Lu Y."/>
            <person name="Ruan J."/>
            <person name="Qian W."/>
            <person name="Wang M."/>
            <person name="Huang Q."/>
            <person name="Li B."/>
            <person name="Xuan Z."/>
            <person name="Cao J."/>
            <person name="Asan"/>
            <person name="Wu Z."/>
            <person name="Zhang J."/>
            <person name="Cai Q."/>
            <person name="Bai Y."/>
            <person name="Zhao B."/>
            <person name="Han Y."/>
            <person name="Li Y."/>
            <person name="Li X."/>
            <person name="Wang S."/>
            <person name="Shi Q."/>
            <person name="Liu S."/>
            <person name="Cho W.K."/>
            <person name="Kim J.Y."/>
            <person name="Xu Y."/>
            <person name="Heller-Uszynska K."/>
            <person name="Miao H."/>
            <person name="Cheng Z."/>
            <person name="Zhang S."/>
            <person name="Wu J."/>
            <person name="Yang Y."/>
            <person name="Kang H."/>
            <person name="Li M."/>
            <person name="Liang H."/>
            <person name="Ren X."/>
            <person name="Shi Z."/>
            <person name="Wen M."/>
            <person name="Jian M."/>
            <person name="Yang H."/>
            <person name="Zhang G."/>
            <person name="Yang Z."/>
            <person name="Chen R."/>
            <person name="Liu S."/>
            <person name="Li J."/>
            <person name="Ma L."/>
            <person name="Liu H."/>
            <person name="Zhou Y."/>
            <person name="Zhao J."/>
            <person name="Fang X."/>
            <person name="Li G."/>
            <person name="Fang L."/>
            <person name="Li Y."/>
            <person name="Liu D."/>
            <person name="Zheng H."/>
            <person name="Zhang Y."/>
            <person name="Qin N."/>
            <person name="Li Z."/>
            <person name="Yang G."/>
            <person name="Yang S."/>
            <person name="Bolund L."/>
            <person name="Kristiansen K."/>
            <person name="Zheng H."/>
            <person name="Li S."/>
            <person name="Zhang X."/>
            <person name="Yang H."/>
            <person name="Wang J."/>
            <person name="Sun R."/>
            <person name="Zhang B."/>
            <person name="Jiang S."/>
            <person name="Wang J."/>
            <person name="Du Y."/>
            <person name="Li S."/>
        </authorList>
    </citation>
    <scope>NUCLEOTIDE SEQUENCE [LARGE SCALE GENOMIC DNA]</scope>
    <source>
        <strain evidence="2">cv. 9930</strain>
    </source>
</reference>
<protein>
    <submittedName>
        <fullName evidence="1">Uncharacterized protein</fullName>
    </submittedName>
</protein>
<organism evidence="1 2">
    <name type="scientific">Cucumis sativus</name>
    <name type="common">Cucumber</name>
    <dbReference type="NCBI Taxonomy" id="3659"/>
    <lineage>
        <taxon>Eukaryota</taxon>
        <taxon>Viridiplantae</taxon>
        <taxon>Streptophyta</taxon>
        <taxon>Embryophyta</taxon>
        <taxon>Tracheophyta</taxon>
        <taxon>Spermatophyta</taxon>
        <taxon>Magnoliopsida</taxon>
        <taxon>eudicotyledons</taxon>
        <taxon>Gunneridae</taxon>
        <taxon>Pentapetalae</taxon>
        <taxon>rosids</taxon>
        <taxon>fabids</taxon>
        <taxon>Cucurbitales</taxon>
        <taxon>Cucurbitaceae</taxon>
        <taxon>Benincaseae</taxon>
        <taxon>Cucumis</taxon>
    </lineage>
</organism>
<proteinExistence type="predicted"/>
<sequence>MLRQRDLSGSSLRNILNRENKGKKQVPRWKGQVEMARSKAEFWLLDVKKAETSKEREGLRGRNVAFVGVCCVQLLDYDF</sequence>